<feature type="domain" description="Peptidase S49" evidence="9">
    <location>
        <begin position="393"/>
        <end position="542"/>
    </location>
</feature>
<dbReference type="GO" id="GO:0003993">
    <property type="term" value="F:acid phosphatase activity"/>
    <property type="evidence" value="ECO:0007669"/>
    <property type="project" value="UniProtKB-EC"/>
</dbReference>
<dbReference type="InterPro" id="IPR004634">
    <property type="entry name" value="Pept_S49_pIV"/>
</dbReference>
<dbReference type="InterPro" id="IPR029045">
    <property type="entry name" value="ClpP/crotonase-like_dom_sf"/>
</dbReference>
<keyword evidence="8" id="KW-0812">Transmembrane</keyword>
<feature type="transmembrane region" description="Helical" evidence="8">
    <location>
        <begin position="21"/>
        <end position="41"/>
    </location>
</feature>
<dbReference type="InterPro" id="IPR002142">
    <property type="entry name" value="Peptidase_S49"/>
</dbReference>
<dbReference type="Proteomes" id="UP000254649">
    <property type="component" value="Unassembled WGS sequence"/>
</dbReference>
<feature type="domain" description="Peptidase S49" evidence="9">
    <location>
        <begin position="137"/>
        <end position="290"/>
    </location>
</feature>
<dbReference type="InterPro" id="IPR047272">
    <property type="entry name" value="S49_SppA_C"/>
</dbReference>
<dbReference type="NCBIfam" id="TIGR00706">
    <property type="entry name" value="SppA_dom"/>
    <property type="match status" value="1"/>
</dbReference>
<accession>A0A380TW87</accession>
<dbReference type="EC" id="3.4.21.-" evidence="10"/>
<keyword evidence="11" id="KW-1185">Reference proteome</keyword>
<comment type="subcellular location">
    <subcellularLocation>
        <location evidence="1">Membrane</location>
    </subcellularLocation>
</comment>
<proteinExistence type="inferred from homology"/>
<keyword evidence="4 10" id="KW-0378">Hydrolase</keyword>
<dbReference type="CDD" id="cd07018">
    <property type="entry name" value="S49_SppA_67K_type"/>
    <property type="match status" value="1"/>
</dbReference>
<dbReference type="GO" id="GO:0008236">
    <property type="term" value="F:serine-type peptidase activity"/>
    <property type="evidence" value="ECO:0007669"/>
    <property type="project" value="UniProtKB-KW"/>
</dbReference>
<feature type="active site" description="Nucleophile" evidence="7">
    <location>
        <position position="409"/>
    </location>
</feature>
<dbReference type="AlphaFoldDB" id="A0A380TW87"/>
<evidence type="ECO:0000256" key="5">
    <source>
        <dbReference type="ARBA" id="ARBA00022825"/>
    </source>
</evidence>
<name>A0A380TW87_9PAST</name>
<evidence type="ECO:0000313" key="11">
    <source>
        <dbReference type="Proteomes" id="UP000254649"/>
    </source>
</evidence>
<evidence type="ECO:0000256" key="3">
    <source>
        <dbReference type="ARBA" id="ARBA00022670"/>
    </source>
</evidence>
<dbReference type="InterPro" id="IPR004635">
    <property type="entry name" value="Pept_S49_SppA"/>
</dbReference>
<dbReference type="NCBIfam" id="TIGR00705">
    <property type="entry name" value="SppA_67K"/>
    <property type="match status" value="1"/>
</dbReference>
<evidence type="ECO:0000256" key="7">
    <source>
        <dbReference type="PIRSR" id="PIRSR001217-1"/>
    </source>
</evidence>
<sequence length="624" mass="68890">MRAIGKLLIFCWKGLNFIRDLVMNFFFLVFILVAIAVLTLITEGKGKAELVGNQGALLLDLNGYLADNRDEKMKWQTALQEMNGQSVPVQISGFDVVYAINHAQNDERIKGLVLDLNLFEGADLPALDYVGHAMAQFKKSGKPVIAYSDNFTQAQYYLASFADEIYLNPVGDVNIQGLSAQHLYFKSLLDKLDVTPHIFRVGTYKSAVEPFLRDEMSPEAKQNATRWLTQMWMNYKHKIAKNRGITENSVLPDLNQYLTELKALGGDSTKYVMQRKLVTQVATPAELNNNLTALFGKNDENDFQNVDFDTYLNALPDRLDGMKAKDNIAVINIEGTIVDGESDEENVGGDSISKLLHQAQLDDSIKGVILRVNSPGGSAFASEKIRQEAEQLQKLGKPVVVSMGNMAASGGYWISSTADYIVADKNTITGSIGIFAMFPTFEKTLKKAGVSTDGVSTSPLADVNGLQTLPKDVGELFQVEIEHGYDAFLEVVSRGRKLAKTDVDKLAQGQIWLGQEALANKLVDELGNIHTAMDKVSELVWAKQSGNSEKIPLGMIWLTEEPSGINAFLSNFRQEAKMLIQSTIENGVGLPKEVKVIQKQLGQFSKFNDPKGQYLYCLNCAAVK</sequence>
<protein>
    <submittedName>
        <fullName evidence="10">Signal peptide peptidase SppA, 67K type</fullName>
        <ecNumber evidence="10">3.1.3.2</ecNumber>
        <ecNumber evidence="10">3.4.21.-</ecNumber>
    </submittedName>
</protein>
<dbReference type="InterPro" id="IPR047217">
    <property type="entry name" value="S49_SppA_67K_type_N"/>
</dbReference>
<dbReference type="PIRSF" id="PIRSF001217">
    <property type="entry name" value="Protease_4_SppA"/>
    <property type="match status" value="1"/>
</dbReference>
<evidence type="ECO:0000256" key="2">
    <source>
        <dbReference type="ARBA" id="ARBA00008683"/>
    </source>
</evidence>
<evidence type="ECO:0000259" key="9">
    <source>
        <dbReference type="Pfam" id="PF01343"/>
    </source>
</evidence>
<dbReference type="Pfam" id="PF01343">
    <property type="entry name" value="Peptidase_S49"/>
    <property type="match status" value="2"/>
</dbReference>
<dbReference type="PANTHER" id="PTHR33209:SF1">
    <property type="entry name" value="PEPTIDASE S49 DOMAIN-CONTAINING PROTEIN"/>
    <property type="match status" value="1"/>
</dbReference>
<dbReference type="GO" id="GO:0016020">
    <property type="term" value="C:membrane"/>
    <property type="evidence" value="ECO:0007669"/>
    <property type="project" value="UniProtKB-SubCell"/>
</dbReference>
<feature type="active site" description="Proton donor/acceptor" evidence="7">
    <location>
        <position position="205"/>
    </location>
</feature>
<dbReference type="EMBL" id="UFRQ01000003">
    <property type="protein sequence ID" value="SUT92166.1"/>
    <property type="molecule type" value="Genomic_DNA"/>
</dbReference>
<evidence type="ECO:0000256" key="8">
    <source>
        <dbReference type="SAM" id="Phobius"/>
    </source>
</evidence>
<keyword evidence="6 8" id="KW-0472">Membrane</keyword>
<dbReference type="SUPFAM" id="SSF52096">
    <property type="entry name" value="ClpP/crotonase"/>
    <property type="match status" value="2"/>
</dbReference>
<evidence type="ECO:0000256" key="6">
    <source>
        <dbReference type="ARBA" id="ARBA00023136"/>
    </source>
</evidence>
<keyword evidence="3" id="KW-0645">Protease</keyword>
<reference evidence="10 11" key="1">
    <citation type="submission" date="2018-06" db="EMBL/GenBank/DDBJ databases">
        <authorList>
            <consortium name="Pathogen Informatics"/>
            <person name="Doyle S."/>
        </authorList>
    </citation>
    <scope>NUCLEOTIDE SEQUENCE [LARGE SCALE GENOMIC DNA]</scope>
    <source>
        <strain evidence="10 11">NCTC10801</strain>
    </source>
</reference>
<keyword evidence="5" id="KW-0720">Serine protease</keyword>
<gene>
    <name evidence="10" type="primary">sppA</name>
    <name evidence="10" type="ORF">NCTC10801_01625</name>
</gene>
<dbReference type="PANTHER" id="PTHR33209">
    <property type="entry name" value="PROTEASE 4"/>
    <property type="match status" value="1"/>
</dbReference>
<organism evidence="10 11">
    <name type="scientific">[Actinobacillus] rossii</name>
    <dbReference type="NCBI Taxonomy" id="123820"/>
    <lineage>
        <taxon>Bacteria</taxon>
        <taxon>Pseudomonadati</taxon>
        <taxon>Pseudomonadota</taxon>
        <taxon>Gammaproteobacteria</taxon>
        <taxon>Pasteurellales</taxon>
        <taxon>Pasteurellaceae</taxon>
    </lineage>
</organism>
<evidence type="ECO:0000256" key="1">
    <source>
        <dbReference type="ARBA" id="ARBA00004370"/>
    </source>
</evidence>
<evidence type="ECO:0000256" key="4">
    <source>
        <dbReference type="ARBA" id="ARBA00022801"/>
    </source>
</evidence>
<comment type="similarity">
    <text evidence="2">Belongs to the peptidase S49 family.</text>
</comment>
<dbReference type="Gene3D" id="6.20.330.10">
    <property type="match status" value="1"/>
</dbReference>
<dbReference type="GO" id="GO:0006465">
    <property type="term" value="P:signal peptide processing"/>
    <property type="evidence" value="ECO:0007669"/>
    <property type="project" value="InterPro"/>
</dbReference>
<dbReference type="Gene3D" id="3.90.226.10">
    <property type="entry name" value="2-enoyl-CoA Hydratase, Chain A, domain 1"/>
    <property type="match status" value="3"/>
</dbReference>
<keyword evidence="8" id="KW-1133">Transmembrane helix</keyword>
<evidence type="ECO:0000313" key="10">
    <source>
        <dbReference type="EMBL" id="SUT92166.1"/>
    </source>
</evidence>
<dbReference type="EC" id="3.1.3.2" evidence="10"/>
<dbReference type="CDD" id="cd07023">
    <property type="entry name" value="S49_Sppa_N_C"/>
    <property type="match status" value="1"/>
</dbReference>